<dbReference type="OrthoDB" id="9946735at2"/>
<dbReference type="EMBL" id="SOCA01000003">
    <property type="protein sequence ID" value="TDU71300.1"/>
    <property type="molecule type" value="Genomic_DNA"/>
</dbReference>
<dbReference type="AlphaFoldDB" id="A0A4R7RZC1"/>
<comment type="caution">
    <text evidence="1">The sequence shown here is derived from an EMBL/GenBank/DDBJ whole genome shotgun (WGS) entry which is preliminary data.</text>
</comment>
<keyword evidence="2" id="KW-1185">Reference proteome</keyword>
<dbReference type="Proteomes" id="UP000295662">
    <property type="component" value="Unassembled WGS sequence"/>
</dbReference>
<evidence type="ECO:0008006" key="3">
    <source>
        <dbReference type="Google" id="ProtNLM"/>
    </source>
</evidence>
<evidence type="ECO:0000313" key="1">
    <source>
        <dbReference type="EMBL" id="TDU71300.1"/>
    </source>
</evidence>
<accession>A0A4R7RZC1</accession>
<protein>
    <recommendedName>
        <fullName evidence="3">Addiction module component</fullName>
    </recommendedName>
</protein>
<reference evidence="1 2" key="1">
    <citation type="submission" date="2019-03" db="EMBL/GenBank/DDBJ databases">
        <title>Genomic Encyclopedia of Archaeal and Bacterial Type Strains, Phase II (KMG-II): from individual species to whole genera.</title>
        <authorList>
            <person name="Goeker M."/>
        </authorList>
    </citation>
    <scope>NUCLEOTIDE SEQUENCE [LARGE SCALE GENOMIC DNA]</scope>
    <source>
        <strain evidence="1 2">ATCC 25309</strain>
    </source>
</reference>
<proteinExistence type="predicted"/>
<organism evidence="1 2">
    <name type="scientific">Prosthecobacter fusiformis</name>
    <dbReference type="NCBI Taxonomy" id="48464"/>
    <lineage>
        <taxon>Bacteria</taxon>
        <taxon>Pseudomonadati</taxon>
        <taxon>Verrucomicrobiota</taxon>
        <taxon>Verrucomicrobiia</taxon>
        <taxon>Verrucomicrobiales</taxon>
        <taxon>Verrucomicrobiaceae</taxon>
        <taxon>Prosthecobacter</taxon>
    </lineage>
</organism>
<gene>
    <name evidence="1" type="ORF">EI77_02423</name>
</gene>
<evidence type="ECO:0000313" key="2">
    <source>
        <dbReference type="Proteomes" id="UP000295662"/>
    </source>
</evidence>
<name>A0A4R7RZC1_9BACT</name>
<sequence>MSLESLKQEIASLPPEGRNQLMGYLIDLRARESDPHWATRTAAALNDKSPSRWIPWEEVETKLDAKDAEEAP</sequence>
<dbReference type="RefSeq" id="WP_133795465.1">
    <property type="nucleotide sequence ID" value="NZ_SOCA01000003.1"/>
</dbReference>